<keyword evidence="3 8" id="KW-0378">Hydrolase</keyword>
<accession>A0A2X3CT42</accession>
<keyword evidence="4" id="KW-0520">NAD</keyword>
<organism evidence="8 9">
    <name type="scientific">Klebsiella pneumoniae</name>
    <dbReference type="NCBI Taxonomy" id="573"/>
    <lineage>
        <taxon>Bacteria</taxon>
        <taxon>Pseudomonadati</taxon>
        <taxon>Pseudomonadota</taxon>
        <taxon>Gammaproteobacteria</taxon>
        <taxon>Enterobacterales</taxon>
        <taxon>Enterobacteriaceae</taxon>
        <taxon>Klebsiella/Raoultella group</taxon>
        <taxon>Klebsiella</taxon>
        <taxon>Klebsiella pneumoniae complex</taxon>
    </lineage>
</organism>
<evidence type="ECO:0000256" key="5">
    <source>
        <dbReference type="ARBA" id="ARBA00023211"/>
    </source>
</evidence>
<dbReference type="GO" id="GO:0005975">
    <property type="term" value="P:carbohydrate metabolic process"/>
    <property type="evidence" value="ECO:0007669"/>
    <property type="project" value="InterPro"/>
</dbReference>
<feature type="domain" description="Glycosyl hydrolase family 4 C-terminal" evidence="7">
    <location>
        <begin position="39"/>
        <end position="102"/>
    </location>
</feature>
<dbReference type="Pfam" id="PF11975">
    <property type="entry name" value="Glyco_hydro_4C"/>
    <property type="match status" value="1"/>
</dbReference>
<evidence type="ECO:0000256" key="4">
    <source>
        <dbReference type="ARBA" id="ARBA00023027"/>
    </source>
</evidence>
<dbReference type="AlphaFoldDB" id="A0A2X3CT42"/>
<dbReference type="GO" id="GO:0046872">
    <property type="term" value="F:metal ion binding"/>
    <property type="evidence" value="ECO:0007669"/>
    <property type="project" value="UniProtKB-KW"/>
</dbReference>
<dbReference type="Proteomes" id="UP000250675">
    <property type="component" value="Unassembled WGS sequence"/>
</dbReference>
<evidence type="ECO:0000256" key="2">
    <source>
        <dbReference type="ARBA" id="ARBA00022723"/>
    </source>
</evidence>
<dbReference type="GO" id="GO:0016616">
    <property type="term" value="F:oxidoreductase activity, acting on the CH-OH group of donors, NAD or NADP as acceptor"/>
    <property type="evidence" value="ECO:0007669"/>
    <property type="project" value="InterPro"/>
</dbReference>
<evidence type="ECO:0000259" key="7">
    <source>
        <dbReference type="Pfam" id="PF11975"/>
    </source>
</evidence>
<name>A0A2X3CT42_KLEPN</name>
<dbReference type="InterPro" id="IPR001088">
    <property type="entry name" value="Glyco_hydro_4"/>
</dbReference>
<dbReference type="PANTHER" id="PTHR32092">
    <property type="entry name" value="6-PHOSPHO-BETA-GLUCOSIDASE-RELATED"/>
    <property type="match status" value="1"/>
</dbReference>
<keyword evidence="5" id="KW-0464">Manganese</keyword>
<dbReference type="InterPro" id="IPR022616">
    <property type="entry name" value="Glyco_hydro_4_C"/>
</dbReference>
<sequence length="125" mass="14008">MPEWRWISWNGEQHHHQADRGVDQNHDTLDFLRGGGGGPDDVIEISCDLSRDGLKPVTPVKVPTAQKNMIACVKEYERLAVVAILQQDKSLAVRALMAHPLIGSYSLAKTLVEAYLDDEQFAAWR</sequence>
<dbReference type="PANTHER" id="PTHR32092:SF5">
    <property type="entry name" value="6-PHOSPHO-BETA-GLUCOSIDASE"/>
    <property type="match status" value="1"/>
</dbReference>
<protein>
    <submittedName>
        <fullName evidence="8">Maltose-6'-phosphate glucosidase</fullName>
        <ecNumber evidence="8">3.2.1.86</ecNumber>
    </submittedName>
</protein>
<keyword evidence="6 8" id="KW-0326">Glycosidase</keyword>
<proteinExistence type="predicted"/>
<evidence type="ECO:0000313" key="9">
    <source>
        <dbReference type="Proteomes" id="UP000250675"/>
    </source>
</evidence>
<dbReference type="Gene3D" id="3.90.110.10">
    <property type="entry name" value="Lactate dehydrogenase/glycoside hydrolase, family 4, C-terminal"/>
    <property type="match status" value="1"/>
</dbReference>
<dbReference type="InterPro" id="IPR015955">
    <property type="entry name" value="Lactate_DH/Glyco_Ohase_4_C"/>
</dbReference>
<keyword evidence="2" id="KW-0479">Metal-binding</keyword>
<reference evidence="8 9" key="1">
    <citation type="submission" date="2018-06" db="EMBL/GenBank/DDBJ databases">
        <authorList>
            <consortium name="Pathogen Informatics"/>
            <person name="Doyle S."/>
        </authorList>
    </citation>
    <scope>NUCLEOTIDE SEQUENCE [LARGE SCALE GENOMIC DNA]</scope>
    <source>
        <strain evidence="8 9">NCTC9645</strain>
    </source>
</reference>
<gene>
    <name evidence="8" type="primary">bglT</name>
    <name evidence="8" type="ORF">NCTC9645_01404</name>
</gene>
<evidence type="ECO:0000313" key="8">
    <source>
        <dbReference type="EMBL" id="SQC20078.1"/>
    </source>
</evidence>
<dbReference type="SUPFAM" id="SSF56327">
    <property type="entry name" value="LDH C-terminal domain-like"/>
    <property type="match status" value="1"/>
</dbReference>
<evidence type="ECO:0000256" key="3">
    <source>
        <dbReference type="ARBA" id="ARBA00022801"/>
    </source>
</evidence>
<evidence type="ECO:0000256" key="6">
    <source>
        <dbReference type="ARBA" id="ARBA00023295"/>
    </source>
</evidence>
<evidence type="ECO:0000256" key="1">
    <source>
        <dbReference type="ARBA" id="ARBA00001911"/>
    </source>
</evidence>
<dbReference type="GO" id="GO:0008706">
    <property type="term" value="F:6-phospho-beta-glucosidase activity"/>
    <property type="evidence" value="ECO:0007669"/>
    <property type="project" value="UniProtKB-EC"/>
</dbReference>
<comment type="cofactor">
    <cofactor evidence="1">
        <name>NAD(+)</name>
        <dbReference type="ChEBI" id="CHEBI:57540"/>
    </cofactor>
</comment>
<dbReference type="EC" id="3.2.1.86" evidence="8"/>
<dbReference type="EMBL" id="UASO01000004">
    <property type="protein sequence ID" value="SQC20078.1"/>
    <property type="molecule type" value="Genomic_DNA"/>
</dbReference>